<dbReference type="InterPro" id="IPR020843">
    <property type="entry name" value="ER"/>
</dbReference>
<dbReference type="EMBL" id="BPQB01000009">
    <property type="protein sequence ID" value="GJE88548.1"/>
    <property type="molecule type" value="Genomic_DNA"/>
</dbReference>
<dbReference type="Gene3D" id="3.40.50.720">
    <property type="entry name" value="NAD(P)-binding Rossmann-like Domain"/>
    <property type="match status" value="1"/>
</dbReference>
<name>A0A9P3G3P6_9APHY</name>
<gene>
    <name evidence="3" type="ORF">PsYK624_046310</name>
</gene>
<dbReference type="SMART" id="SM00829">
    <property type="entry name" value="PKS_ER"/>
    <property type="match status" value="1"/>
</dbReference>
<dbReference type="OrthoDB" id="809632at2759"/>
<proteinExistence type="predicted"/>
<dbReference type="SUPFAM" id="SSF50129">
    <property type="entry name" value="GroES-like"/>
    <property type="match status" value="1"/>
</dbReference>
<dbReference type="InterPro" id="IPR045010">
    <property type="entry name" value="MDR_fam"/>
</dbReference>
<reference evidence="3 4" key="1">
    <citation type="submission" date="2021-08" db="EMBL/GenBank/DDBJ databases">
        <title>Draft Genome Sequence of Phanerochaete sordida strain YK-624.</title>
        <authorList>
            <person name="Mori T."/>
            <person name="Dohra H."/>
            <person name="Suzuki T."/>
            <person name="Kawagishi H."/>
            <person name="Hirai H."/>
        </authorList>
    </citation>
    <scope>NUCLEOTIDE SEQUENCE [LARGE SCALE GENOMIC DNA]</scope>
    <source>
        <strain evidence="3 4">YK-624</strain>
    </source>
</reference>
<dbReference type="AlphaFoldDB" id="A0A9P3G3P6"/>
<dbReference type="InterPro" id="IPR013149">
    <property type="entry name" value="ADH-like_C"/>
</dbReference>
<evidence type="ECO:0000259" key="2">
    <source>
        <dbReference type="SMART" id="SM00829"/>
    </source>
</evidence>
<comment type="caution">
    <text evidence="3">The sequence shown here is derived from an EMBL/GenBank/DDBJ whole genome shotgun (WGS) entry which is preliminary data.</text>
</comment>
<evidence type="ECO:0000256" key="1">
    <source>
        <dbReference type="ARBA" id="ARBA00023002"/>
    </source>
</evidence>
<evidence type="ECO:0000313" key="4">
    <source>
        <dbReference type="Proteomes" id="UP000703269"/>
    </source>
</evidence>
<dbReference type="Pfam" id="PF00107">
    <property type="entry name" value="ADH_zinc_N"/>
    <property type="match status" value="1"/>
</dbReference>
<feature type="domain" description="Enoyl reductase (ER)" evidence="2">
    <location>
        <begin position="25"/>
        <end position="336"/>
    </location>
</feature>
<sequence length="341" mass="37139">MAPVKNGRVVFGDYVQDVPKPGQTTIYDSTQTIDLEAIALNGGILIKTLVVAVDPYLLARFRNSNIPGWSLNKDDLVSYLGVGVVLRSEDPAAKPGDHLYGLMPFQEYTVLPGIGELRVLKNEEKLPWSVYVGIAGMPGQTAWVGWKEYAAPQKGDVVFVSSGAGPVGNMAIQLAKHAGCKVIASAGSDEKVRELRDTVGADVAFNYKTTSVWDVLAKEGPINIYWDNVGAESLDAALQHAATGARFIECGMISQLSGAPYTMKNLFMIVRQEIKLFGFITTTLMPKYLADFYKEVPGQIARGELKYVEDRKHGLELAGEAIRDVWLGQNRGKSVVIVGEE</sequence>
<dbReference type="Gene3D" id="3.90.180.10">
    <property type="entry name" value="Medium-chain alcohol dehydrogenases, catalytic domain"/>
    <property type="match status" value="1"/>
</dbReference>
<dbReference type="PANTHER" id="PTHR43205">
    <property type="entry name" value="PROSTAGLANDIN REDUCTASE"/>
    <property type="match status" value="1"/>
</dbReference>
<dbReference type="InterPro" id="IPR036291">
    <property type="entry name" value="NAD(P)-bd_dom_sf"/>
</dbReference>
<dbReference type="Pfam" id="PF16884">
    <property type="entry name" value="ADH_N_2"/>
    <property type="match status" value="1"/>
</dbReference>
<dbReference type="CDD" id="cd05288">
    <property type="entry name" value="PGDH"/>
    <property type="match status" value="1"/>
</dbReference>
<organism evidence="3 4">
    <name type="scientific">Phanerochaete sordida</name>
    <dbReference type="NCBI Taxonomy" id="48140"/>
    <lineage>
        <taxon>Eukaryota</taxon>
        <taxon>Fungi</taxon>
        <taxon>Dikarya</taxon>
        <taxon>Basidiomycota</taxon>
        <taxon>Agaricomycotina</taxon>
        <taxon>Agaricomycetes</taxon>
        <taxon>Polyporales</taxon>
        <taxon>Phanerochaetaceae</taxon>
        <taxon>Phanerochaete</taxon>
    </lineage>
</organism>
<dbReference type="SUPFAM" id="SSF51735">
    <property type="entry name" value="NAD(P)-binding Rossmann-fold domains"/>
    <property type="match status" value="1"/>
</dbReference>
<dbReference type="Proteomes" id="UP000703269">
    <property type="component" value="Unassembled WGS sequence"/>
</dbReference>
<protein>
    <submittedName>
        <fullName evidence="3">NADP-dependent oxidoreductase</fullName>
    </submittedName>
</protein>
<dbReference type="PANTHER" id="PTHR43205:SF7">
    <property type="entry name" value="PROSTAGLANDIN REDUCTASE 1"/>
    <property type="match status" value="1"/>
</dbReference>
<evidence type="ECO:0000313" key="3">
    <source>
        <dbReference type="EMBL" id="GJE88548.1"/>
    </source>
</evidence>
<keyword evidence="4" id="KW-1185">Reference proteome</keyword>
<dbReference type="InterPro" id="IPR011032">
    <property type="entry name" value="GroES-like_sf"/>
</dbReference>
<dbReference type="InterPro" id="IPR041694">
    <property type="entry name" value="ADH_N_2"/>
</dbReference>
<dbReference type="GO" id="GO:0016628">
    <property type="term" value="F:oxidoreductase activity, acting on the CH-CH group of donors, NAD or NADP as acceptor"/>
    <property type="evidence" value="ECO:0007669"/>
    <property type="project" value="InterPro"/>
</dbReference>
<accession>A0A9P3G3P6</accession>
<keyword evidence="1" id="KW-0560">Oxidoreductase</keyword>